<proteinExistence type="predicted"/>
<evidence type="ECO:0000256" key="1">
    <source>
        <dbReference type="SAM" id="MobiDB-lite"/>
    </source>
</evidence>
<sequence>MTEKSLEKHTLKCLVLIAPTVSATVPKPQNARITSVNLHSIFQWDAPRFHKGNISYTVQSKSINLPGNAYKNVSTNLTLTECDVSSLSAYGDYILRVRADSENNHSDWVTVRFKPMDDTVIGPPDLEVKSESGFLHVDFRGPFAEHEHDKWSLKQYYGSWNYRILYWKKRSNTDVTHIDTKHNSEILSQLEPWTVYCIQVQAVIPEWNKTGKLSKELCEQTTHNGITPTWVIVAVLIGSMLVVIIAVPVCFFSFLYLYRLTKHVFCPSYIFPQHLKEFLSKPPSGSQFFSPFPQEEHLFCDKVTVISEESKNHSDETGDEASKRTEHLQDSEQEDSDSRIVPALEKA</sequence>
<dbReference type="InterPro" id="IPR015373">
    <property type="entry name" value="Interferon/interleukin_rcp_dom"/>
</dbReference>
<dbReference type="InterPro" id="IPR050650">
    <property type="entry name" value="Type-II_Cytokine-TF_Rcpt"/>
</dbReference>
<evidence type="ECO:0000313" key="4">
    <source>
        <dbReference type="Ensembl" id="ENSFTIP00000005269.1"/>
    </source>
</evidence>
<organism evidence="4 5">
    <name type="scientific">Falco tinnunculus</name>
    <name type="common">Common kestrel</name>
    <dbReference type="NCBI Taxonomy" id="100819"/>
    <lineage>
        <taxon>Eukaryota</taxon>
        <taxon>Metazoa</taxon>
        <taxon>Chordata</taxon>
        <taxon>Craniata</taxon>
        <taxon>Vertebrata</taxon>
        <taxon>Euteleostomi</taxon>
        <taxon>Archelosauria</taxon>
        <taxon>Archosauria</taxon>
        <taxon>Dinosauria</taxon>
        <taxon>Saurischia</taxon>
        <taxon>Theropoda</taxon>
        <taxon>Coelurosauria</taxon>
        <taxon>Aves</taxon>
        <taxon>Neognathae</taxon>
        <taxon>Neoaves</taxon>
        <taxon>Telluraves</taxon>
        <taxon>Australaves</taxon>
        <taxon>Falconiformes</taxon>
        <taxon>Falconidae</taxon>
        <taxon>Falco</taxon>
    </lineage>
</organism>
<dbReference type="OrthoDB" id="8724082at2759"/>
<reference evidence="4" key="1">
    <citation type="submission" date="2025-08" db="UniProtKB">
        <authorList>
            <consortium name="Ensembl"/>
        </authorList>
    </citation>
    <scope>IDENTIFICATION</scope>
</reference>
<dbReference type="GO" id="GO:0005886">
    <property type="term" value="C:plasma membrane"/>
    <property type="evidence" value="ECO:0007669"/>
    <property type="project" value="TreeGrafter"/>
</dbReference>
<feature type="compositionally biased region" description="Basic and acidic residues" evidence="1">
    <location>
        <begin position="309"/>
        <end position="330"/>
    </location>
</feature>
<dbReference type="CDD" id="cd00063">
    <property type="entry name" value="FN3"/>
    <property type="match status" value="1"/>
</dbReference>
<dbReference type="PANTHER" id="PTHR20859">
    <property type="entry name" value="INTERFERON/INTERLEUKIN RECEPTOR"/>
    <property type="match status" value="1"/>
</dbReference>
<dbReference type="Pfam" id="PF09294">
    <property type="entry name" value="Interfer-bind"/>
    <property type="match status" value="1"/>
</dbReference>
<dbReference type="AlphaFoldDB" id="A0A8C4TY10"/>
<keyword evidence="2" id="KW-1133">Transmembrane helix</keyword>
<dbReference type="InterPro" id="IPR036116">
    <property type="entry name" value="FN3_sf"/>
</dbReference>
<keyword evidence="2" id="KW-0472">Membrane</keyword>
<accession>A0A8C4TY10</accession>
<evidence type="ECO:0000259" key="3">
    <source>
        <dbReference type="PROSITE" id="PS50853"/>
    </source>
</evidence>
<dbReference type="OMA" id="QWDSPAF"/>
<feature type="domain" description="Fibronectin type-III" evidence="3">
    <location>
        <begin position="27"/>
        <end position="122"/>
    </location>
</feature>
<dbReference type="Pfam" id="PF01108">
    <property type="entry name" value="Tissue_fac"/>
    <property type="match status" value="1"/>
</dbReference>
<reference evidence="4" key="2">
    <citation type="submission" date="2025-09" db="UniProtKB">
        <authorList>
            <consortium name="Ensembl"/>
        </authorList>
    </citation>
    <scope>IDENTIFICATION</scope>
</reference>
<dbReference type="PANTHER" id="PTHR20859:SF50">
    <property type="entry name" value="INTERLEUKIN-10 RECEPTOR SUBUNIT BETA"/>
    <property type="match status" value="1"/>
</dbReference>
<evidence type="ECO:0000313" key="5">
    <source>
        <dbReference type="Proteomes" id="UP000694562"/>
    </source>
</evidence>
<dbReference type="SUPFAM" id="SSF49265">
    <property type="entry name" value="Fibronectin type III"/>
    <property type="match status" value="2"/>
</dbReference>
<name>A0A8C4TY10_FALTI</name>
<dbReference type="PROSITE" id="PS50853">
    <property type="entry name" value="FN3"/>
    <property type="match status" value="1"/>
</dbReference>
<feature type="transmembrane region" description="Helical" evidence="2">
    <location>
        <begin position="230"/>
        <end position="258"/>
    </location>
</feature>
<keyword evidence="2" id="KW-0812">Transmembrane</keyword>
<dbReference type="Ensembl" id="ENSFTIT00000005529.1">
    <property type="protein sequence ID" value="ENSFTIP00000005269.1"/>
    <property type="gene ID" value="ENSFTIG00000003613.1"/>
</dbReference>
<dbReference type="GO" id="GO:0004920">
    <property type="term" value="F:interleukin-10 receptor activity"/>
    <property type="evidence" value="ECO:0007669"/>
    <property type="project" value="TreeGrafter"/>
</dbReference>
<dbReference type="SMART" id="SM00060">
    <property type="entry name" value="FN3"/>
    <property type="match status" value="2"/>
</dbReference>
<dbReference type="Proteomes" id="UP000694562">
    <property type="component" value="Unplaced"/>
</dbReference>
<dbReference type="InterPro" id="IPR013783">
    <property type="entry name" value="Ig-like_fold"/>
</dbReference>
<dbReference type="InterPro" id="IPR003961">
    <property type="entry name" value="FN3_dom"/>
</dbReference>
<feature type="region of interest" description="Disordered" evidence="1">
    <location>
        <begin position="309"/>
        <end position="347"/>
    </location>
</feature>
<keyword evidence="5" id="KW-1185">Reference proteome</keyword>
<protein>
    <recommendedName>
        <fullName evidence="3">Fibronectin type-III domain-containing protein</fullName>
    </recommendedName>
</protein>
<evidence type="ECO:0000256" key="2">
    <source>
        <dbReference type="SAM" id="Phobius"/>
    </source>
</evidence>
<dbReference type="Gene3D" id="2.60.40.10">
    <property type="entry name" value="Immunoglobulins"/>
    <property type="match status" value="2"/>
</dbReference>